<feature type="transmembrane region" description="Helical" evidence="1">
    <location>
        <begin position="133"/>
        <end position="158"/>
    </location>
</feature>
<keyword evidence="3" id="KW-1185">Reference proteome</keyword>
<name>A0AAV6ZAU6_ENGPU</name>
<dbReference type="GO" id="GO:0016020">
    <property type="term" value="C:membrane"/>
    <property type="evidence" value="ECO:0007669"/>
    <property type="project" value="TreeGrafter"/>
</dbReference>
<comment type="caution">
    <text evidence="2">The sequence shown here is derived from an EMBL/GenBank/DDBJ whole genome shotgun (WGS) entry which is preliminary data.</text>
</comment>
<dbReference type="GO" id="GO:0030863">
    <property type="term" value="C:cortical cytoskeleton"/>
    <property type="evidence" value="ECO:0007669"/>
    <property type="project" value="TreeGrafter"/>
</dbReference>
<keyword evidence="1" id="KW-0812">Transmembrane</keyword>
<dbReference type="EMBL" id="WNYA01002242">
    <property type="protein sequence ID" value="KAG8544472.1"/>
    <property type="molecule type" value="Genomic_DNA"/>
</dbReference>
<dbReference type="PANTHER" id="PTHR47614">
    <property type="entry name" value="GLYCOPHORIN-C"/>
    <property type="match status" value="1"/>
</dbReference>
<keyword evidence="1" id="KW-0472">Membrane</keyword>
<accession>A0AAV6ZAU6</accession>
<keyword evidence="1" id="KW-1133">Transmembrane helix</keyword>
<dbReference type="Proteomes" id="UP000824782">
    <property type="component" value="Unassembled WGS sequence"/>
</dbReference>
<dbReference type="PANTHER" id="PTHR47614:SF2">
    <property type="entry name" value="GLYCOPHORIN-C"/>
    <property type="match status" value="1"/>
</dbReference>
<evidence type="ECO:0000313" key="2">
    <source>
        <dbReference type="EMBL" id="KAG8544472.1"/>
    </source>
</evidence>
<organism evidence="2 3">
    <name type="scientific">Engystomops pustulosus</name>
    <name type="common">Tungara frog</name>
    <name type="synonym">Physalaemus pustulosus</name>
    <dbReference type="NCBI Taxonomy" id="76066"/>
    <lineage>
        <taxon>Eukaryota</taxon>
        <taxon>Metazoa</taxon>
        <taxon>Chordata</taxon>
        <taxon>Craniata</taxon>
        <taxon>Vertebrata</taxon>
        <taxon>Euteleostomi</taxon>
        <taxon>Amphibia</taxon>
        <taxon>Batrachia</taxon>
        <taxon>Anura</taxon>
        <taxon>Neobatrachia</taxon>
        <taxon>Hyloidea</taxon>
        <taxon>Leptodactylidae</taxon>
        <taxon>Leiuperinae</taxon>
        <taxon>Engystomops</taxon>
    </lineage>
</organism>
<protein>
    <submittedName>
        <fullName evidence="2">Uncharacterized protein</fullName>
    </submittedName>
</protein>
<dbReference type="InterPro" id="IPR042192">
    <property type="entry name" value="Glycophorin-C"/>
</dbReference>
<evidence type="ECO:0000256" key="1">
    <source>
        <dbReference type="SAM" id="Phobius"/>
    </source>
</evidence>
<dbReference type="AlphaFoldDB" id="A0AAV6ZAU6"/>
<gene>
    <name evidence="2" type="ORF">GDO81_022431</name>
</gene>
<sequence>MRVYRTDTSSARISLWRCPHDYLQSRRDARVSSSGPDTGDNPGLDPEISRIKAIGFIGCLSAVQYNHVTPLKAALRHPSLAPVTVSGSLTECSCGSVTESDLSTITTTYSSSDPFGKTDDREPLTNEMRSGPAVIGGVIAVTIFIIFCIVAILTKILYQHKKKHGKGQAKEKEYPGSMDYAFRNELDLQNTVSECKKEYFI</sequence>
<evidence type="ECO:0000313" key="3">
    <source>
        <dbReference type="Proteomes" id="UP000824782"/>
    </source>
</evidence>
<proteinExistence type="predicted"/>
<reference evidence="2" key="1">
    <citation type="thesis" date="2020" institute="ProQuest LLC" country="789 East Eisenhower Parkway, Ann Arbor, MI, USA">
        <title>Comparative Genomics and Chromosome Evolution.</title>
        <authorList>
            <person name="Mudd A.B."/>
        </authorList>
    </citation>
    <scope>NUCLEOTIDE SEQUENCE</scope>
    <source>
        <strain evidence="2">237g6f4</strain>
        <tissue evidence="2">Blood</tissue>
    </source>
</reference>